<comment type="similarity">
    <text evidence="1">Belongs to the leucine-binding protein family.</text>
</comment>
<dbReference type="Proteomes" id="UP000198324">
    <property type="component" value="Unassembled WGS sequence"/>
</dbReference>
<dbReference type="InterPro" id="IPR028081">
    <property type="entry name" value="Leu-bd"/>
</dbReference>
<dbReference type="PANTHER" id="PTHR47235">
    <property type="entry name" value="BLR6548 PROTEIN"/>
    <property type="match status" value="1"/>
</dbReference>
<keyword evidence="2" id="KW-0732">Signal</keyword>
<dbReference type="PANTHER" id="PTHR47235:SF1">
    <property type="entry name" value="BLR6548 PROTEIN"/>
    <property type="match status" value="1"/>
</dbReference>
<dbReference type="RefSeq" id="WP_089274564.1">
    <property type="nucleotide sequence ID" value="NZ_FZOC01000004.1"/>
</dbReference>
<evidence type="ECO:0000256" key="1">
    <source>
        <dbReference type="ARBA" id="ARBA00010062"/>
    </source>
</evidence>
<feature type="domain" description="Leucine-binding protein" evidence="3">
    <location>
        <begin position="51"/>
        <end position="417"/>
    </location>
</feature>
<dbReference type="Gene3D" id="3.40.50.2300">
    <property type="match status" value="2"/>
</dbReference>
<sequence>MPELRPIPPRRTGPERLTVATVWSRLASVGALCLVLCLWAQAALAGGELVFGMSAAFSGPARGLGMEYHRGLLAAFEQVNAQGGAGGWRLSLSPRDDAYDPATAMRNTIAFVEQDRVFALLGYVGTPTTARVLPLVRHYRTSSMLLLFPLTGADMLRSQANRQGVYNLRASYLEETHNLVAALYASGRRRMAVFHQADVYGRNGWDGVRRALAARGLRIVSEATYRRGAGFGQDFRREVEMIRKGRPDAVVTVGTAPACAAFVRDLRGAGYSGVAATLSFADADNIARFLLSQEKQSRRNLLSGLVFSQAVPCYEDARLPAARAYREAMSRLKATRPPQLTPDEYVPHRLSFVGFEGFLAGMALSEAVARMGDAPSRQRLREAFLSLGPVDLGLDAKVDLRSGPGQGLRRTYLTVFQDGRFKGVDCIDPKLAWRGPVPVPHLAGGDARSAAHPGQGATR</sequence>
<proteinExistence type="inferred from homology"/>
<dbReference type="InterPro" id="IPR028082">
    <property type="entry name" value="Peripla_BP_I"/>
</dbReference>
<evidence type="ECO:0000313" key="4">
    <source>
        <dbReference type="EMBL" id="SNS01705.1"/>
    </source>
</evidence>
<name>A0A239B180_9BACT</name>
<dbReference type="EMBL" id="FZOC01000004">
    <property type="protein sequence ID" value="SNS01705.1"/>
    <property type="molecule type" value="Genomic_DNA"/>
</dbReference>
<protein>
    <submittedName>
        <fullName evidence="4">Amino acid/amide ABC transporter substrate-binding protein, HAAT family</fullName>
    </submittedName>
</protein>
<gene>
    <name evidence="4" type="ORF">SAMN04488503_2366</name>
</gene>
<evidence type="ECO:0000256" key="2">
    <source>
        <dbReference type="ARBA" id="ARBA00022729"/>
    </source>
</evidence>
<dbReference type="SUPFAM" id="SSF53822">
    <property type="entry name" value="Periplasmic binding protein-like I"/>
    <property type="match status" value="1"/>
</dbReference>
<dbReference type="Pfam" id="PF13458">
    <property type="entry name" value="Peripla_BP_6"/>
    <property type="match status" value="1"/>
</dbReference>
<reference evidence="4 5" key="1">
    <citation type="submission" date="2017-06" db="EMBL/GenBank/DDBJ databases">
        <authorList>
            <person name="Kim H.J."/>
            <person name="Triplett B.A."/>
        </authorList>
    </citation>
    <scope>NUCLEOTIDE SEQUENCE [LARGE SCALE GENOMIC DNA]</scope>
    <source>
        <strain evidence="4 5">DSM 13116</strain>
    </source>
</reference>
<dbReference type="CDD" id="cd19978">
    <property type="entry name" value="PBP1_ABC_ligand_binding-like"/>
    <property type="match status" value="1"/>
</dbReference>
<keyword evidence="5" id="KW-1185">Reference proteome</keyword>
<dbReference type="AlphaFoldDB" id="A0A239B180"/>
<evidence type="ECO:0000259" key="3">
    <source>
        <dbReference type="Pfam" id="PF13458"/>
    </source>
</evidence>
<accession>A0A239B180</accession>
<organism evidence="4 5">
    <name type="scientific">Humidesulfovibrio mexicanus</name>
    <dbReference type="NCBI Taxonomy" id="147047"/>
    <lineage>
        <taxon>Bacteria</taxon>
        <taxon>Pseudomonadati</taxon>
        <taxon>Thermodesulfobacteriota</taxon>
        <taxon>Desulfovibrionia</taxon>
        <taxon>Desulfovibrionales</taxon>
        <taxon>Desulfovibrionaceae</taxon>
        <taxon>Humidesulfovibrio</taxon>
    </lineage>
</organism>
<dbReference type="OrthoDB" id="9777352at2"/>
<evidence type="ECO:0000313" key="5">
    <source>
        <dbReference type="Proteomes" id="UP000198324"/>
    </source>
</evidence>